<dbReference type="AlphaFoldDB" id="A0A0J1GKI4"/>
<feature type="modified residue" description="4-aspartylphosphate" evidence="1">
    <location>
        <position position="54"/>
    </location>
</feature>
<reference evidence="3 4" key="1">
    <citation type="submission" date="2015-05" db="EMBL/GenBank/DDBJ databases">
        <title>Photobacterium galathea sp. nov.</title>
        <authorList>
            <person name="Machado H."/>
            <person name="Gram L."/>
        </authorList>
    </citation>
    <scope>NUCLEOTIDE SEQUENCE [LARGE SCALE GENOMIC DNA]</scope>
    <source>
        <strain evidence="3 4">DSM 25995</strain>
    </source>
</reference>
<dbReference type="RefSeq" id="WP_047875094.1">
    <property type="nucleotide sequence ID" value="NZ_BMYC01000015.1"/>
</dbReference>
<evidence type="ECO:0000313" key="3">
    <source>
        <dbReference type="EMBL" id="KLV00156.1"/>
    </source>
</evidence>
<dbReference type="InterPro" id="IPR011006">
    <property type="entry name" value="CheY-like_superfamily"/>
</dbReference>
<dbReference type="EMBL" id="LDOV01000025">
    <property type="protein sequence ID" value="KLV00156.1"/>
    <property type="molecule type" value="Genomic_DNA"/>
</dbReference>
<proteinExistence type="predicted"/>
<dbReference type="PATRIC" id="fig|754436.4.peg.3038"/>
<organism evidence="3 4">
    <name type="scientific">Photobacterium aphoticum</name>
    <dbReference type="NCBI Taxonomy" id="754436"/>
    <lineage>
        <taxon>Bacteria</taxon>
        <taxon>Pseudomonadati</taxon>
        <taxon>Pseudomonadota</taxon>
        <taxon>Gammaproteobacteria</taxon>
        <taxon>Vibrionales</taxon>
        <taxon>Vibrionaceae</taxon>
        <taxon>Photobacterium</taxon>
    </lineage>
</organism>
<dbReference type="OrthoDB" id="5520457at2"/>
<dbReference type="PROSITE" id="PS50110">
    <property type="entry name" value="RESPONSE_REGULATORY"/>
    <property type="match status" value="1"/>
</dbReference>
<keyword evidence="4" id="KW-1185">Reference proteome</keyword>
<name>A0A0J1GKI4_9GAMM</name>
<evidence type="ECO:0000313" key="4">
    <source>
        <dbReference type="Proteomes" id="UP000036426"/>
    </source>
</evidence>
<keyword evidence="1" id="KW-0597">Phosphoprotein</keyword>
<dbReference type="Gene3D" id="3.40.50.2300">
    <property type="match status" value="1"/>
</dbReference>
<dbReference type="InterPro" id="IPR001789">
    <property type="entry name" value="Sig_transdc_resp-reg_receiver"/>
</dbReference>
<dbReference type="GO" id="GO:0000160">
    <property type="term" value="P:phosphorelay signal transduction system"/>
    <property type="evidence" value="ECO:0007669"/>
    <property type="project" value="InterPro"/>
</dbReference>
<feature type="domain" description="Response regulatory" evidence="2">
    <location>
        <begin position="2"/>
        <end position="131"/>
    </location>
</feature>
<dbReference type="SUPFAM" id="SSF52172">
    <property type="entry name" value="CheY-like"/>
    <property type="match status" value="1"/>
</dbReference>
<accession>A0A0J1GKI4</accession>
<evidence type="ECO:0000259" key="2">
    <source>
        <dbReference type="PROSITE" id="PS50110"/>
    </source>
</evidence>
<protein>
    <recommendedName>
        <fullName evidence="2">Response regulatory domain-containing protein</fullName>
    </recommendedName>
</protein>
<dbReference type="Proteomes" id="UP000036426">
    <property type="component" value="Unassembled WGS sequence"/>
</dbReference>
<sequence>MKVLLVEDSNDKRNLIKDVLIHNPIDIDINIEESVRGAIDRIDSDETFDLILLDMSLPLFDITDEIPDGGEAESFGGHEIIEQMSFFRIYTPVIVITHYRTFQGGTTYEALEMELKSSYPEIVKGMIYYDHPSSTWKHELIEYLKNFRN</sequence>
<evidence type="ECO:0000256" key="1">
    <source>
        <dbReference type="PROSITE-ProRule" id="PRU00169"/>
    </source>
</evidence>
<comment type="caution">
    <text evidence="3">The sequence shown here is derived from an EMBL/GenBank/DDBJ whole genome shotgun (WGS) entry which is preliminary data.</text>
</comment>
<gene>
    <name evidence="3" type="ORF">ABT58_14325</name>
</gene>